<dbReference type="Proteomes" id="UP000199302">
    <property type="component" value="Unassembled WGS sequence"/>
</dbReference>
<feature type="compositionally biased region" description="Low complexity" evidence="1">
    <location>
        <begin position="157"/>
        <end position="173"/>
    </location>
</feature>
<feature type="region of interest" description="Disordered" evidence="1">
    <location>
        <begin position="45"/>
        <end position="65"/>
    </location>
</feature>
<reference evidence="2 3" key="1">
    <citation type="submission" date="2016-10" db="EMBL/GenBank/DDBJ databases">
        <authorList>
            <person name="de Groot N.N."/>
        </authorList>
    </citation>
    <scope>NUCLEOTIDE SEQUENCE [LARGE SCALE GENOMIC DNA]</scope>
    <source>
        <strain evidence="3">KMM 9023,NRIC 0796,JCM 17311,KCTC 23692</strain>
    </source>
</reference>
<proteinExistence type="predicted"/>
<feature type="region of interest" description="Disordered" evidence="1">
    <location>
        <begin position="1"/>
        <end position="33"/>
    </location>
</feature>
<protein>
    <submittedName>
        <fullName evidence="2">Uncharacterized protein</fullName>
    </submittedName>
</protein>
<organism evidence="2 3">
    <name type="scientific">Poseidonocella sedimentorum</name>
    <dbReference type="NCBI Taxonomy" id="871652"/>
    <lineage>
        <taxon>Bacteria</taxon>
        <taxon>Pseudomonadati</taxon>
        <taxon>Pseudomonadota</taxon>
        <taxon>Alphaproteobacteria</taxon>
        <taxon>Rhodobacterales</taxon>
        <taxon>Roseobacteraceae</taxon>
        <taxon>Poseidonocella</taxon>
    </lineage>
</organism>
<evidence type="ECO:0000313" key="2">
    <source>
        <dbReference type="EMBL" id="SFR18946.1"/>
    </source>
</evidence>
<accession>A0A1I6EMD7</accession>
<name>A0A1I6EMD7_9RHOB</name>
<evidence type="ECO:0000256" key="1">
    <source>
        <dbReference type="SAM" id="MobiDB-lite"/>
    </source>
</evidence>
<dbReference type="EMBL" id="FOYI01000015">
    <property type="protein sequence ID" value="SFR18946.1"/>
    <property type="molecule type" value="Genomic_DNA"/>
</dbReference>
<keyword evidence="3" id="KW-1185">Reference proteome</keyword>
<gene>
    <name evidence="2" type="ORF">SAMN04515673_11524</name>
</gene>
<dbReference type="AlphaFoldDB" id="A0A1I6EMD7"/>
<feature type="region of interest" description="Disordered" evidence="1">
    <location>
        <begin position="113"/>
        <end position="217"/>
    </location>
</feature>
<evidence type="ECO:0000313" key="3">
    <source>
        <dbReference type="Proteomes" id="UP000199302"/>
    </source>
</evidence>
<feature type="compositionally biased region" description="Low complexity" evidence="1">
    <location>
        <begin position="8"/>
        <end position="19"/>
    </location>
</feature>
<sequence length="217" mass="23297">MGPRCGLARGASRAASRPRQPIRPMRGVPHGATNIFDLRAARDAKSGRPCGSCRNRSRDRGRTGTAAPTFERCTLWRHYPPCSEVSVRWQKRQAAGRPATGPAASPWLRAVQRSCRNGSGGGGRTGTDDPTSGRRALWRHNHLPSQVIVRRQKRQAAGRPAAGPAASPLLRAGSTPVVTGAETAAGRGLREGDRRTSWPRANATAPRPDGPKQLENN</sequence>